<dbReference type="PROSITE" id="PS50123">
    <property type="entry name" value="CHER"/>
    <property type="match status" value="1"/>
</dbReference>
<feature type="domain" description="CheR-type methyltransferase" evidence="6">
    <location>
        <begin position="1"/>
        <end position="258"/>
    </location>
</feature>
<keyword evidence="4 7" id="KW-0808">Transferase</keyword>
<accession>A0A1G8Q0A9</accession>
<dbReference type="SUPFAM" id="SSF47757">
    <property type="entry name" value="Chemotaxis receptor methyltransferase CheR, N-terminal domain"/>
    <property type="match status" value="1"/>
</dbReference>
<organism evidence="7 8">
    <name type="scientific">Salimicrobium halophilum</name>
    <dbReference type="NCBI Taxonomy" id="86666"/>
    <lineage>
        <taxon>Bacteria</taxon>
        <taxon>Bacillati</taxon>
        <taxon>Bacillota</taxon>
        <taxon>Bacilli</taxon>
        <taxon>Bacillales</taxon>
        <taxon>Bacillaceae</taxon>
        <taxon>Salimicrobium</taxon>
    </lineage>
</organism>
<dbReference type="InterPro" id="IPR036804">
    <property type="entry name" value="CheR_N_sf"/>
</dbReference>
<dbReference type="InterPro" id="IPR022642">
    <property type="entry name" value="CheR_C"/>
</dbReference>
<dbReference type="PANTHER" id="PTHR24422:SF19">
    <property type="entry name" value="CHEMOTAXIS PROTEIN METHYLTRANSFERASE"/>
    <property type="match status" value="1"/>
</dbReference>
<keyword evidence="5" id="KW-0949">S-adenosyl-L-methionine</keyword>
<dbReference type="InterPro" id="IPR022641">
    <property type="entry name" value="CheR_N"/>
</dbReference>
<keyword evidence="8" id="KW-1185">Reference proteome</keyword>
<dbReference type="SMART" id="SM00138">
    <property type="entry name" value="MeTrc"/>
    <property type="match status" value="1"/>
</dbReference>
<dbReference type="OrthoDB" id="9816309at2"/>
<protein>
    <recommendedName>
        <fullName evidence="2">protein-glutamate O-methyltransferase</fullName>
        <ecNumber evidence="2">2.1.1.80</ecNumber>
    </recommendedName>
</protein>
<evidence type="ECO:0000313" key="8">
    <source>
        <dbReference type="Proteomes" id="UP000199225"/>
    </source>
</evidence>
<dbReference type="SUPFAM" id="SSF53335">
    <property type="entry name" value="S-adenosyl-L-methionine-dependent methyltransferases"/>
    <property type="match status" value="1"/>
</dbReference>
<dbReference type="STRING" id="86666.SAMN04490247_0320"/>
<comment type="catalytic activity">
    <reaction evidence="1">
        <text>L-glutamyl-[protein] + S-adenosyl-L-methionine = [protein]-L-glutamate 5-O-methyl ester + S-adenosyl-L-homocysteine</text>
        <dbReference type="Rhea" id="RHEA:24452"/>
        <dbReference type="Rhea" id="RHEA-COMP:10208"/>
        <dbReference type="Rhea" id="RHEA-COMP:10311"/>
        <dbReference type="ChEBI" id="CHEBI:29973"/>
        <dbReference type="ChEBI" id="CHEBI:57856"/>
        <dbReference type="ChEBI" id="CHEBI:59789"/>
        <dbReference type="ChEBI" id="CHEBI:82795"/>
        <dbReference type="EC" id="2.1.1.80"/>
    </reaction>
</comment>
<dbReference type="GO" id="GO:0008983">
    <property type="term" value="F:protein-glutamate O-methyltransferase activity"/>
    <property type="evidence" value="ECO:0007669"/>
    <property type="project" value="UniProtKB-EC"/>
</dbReference>
<dbReference type="Pfam" id="PF01739">
    <property type="entry name" value="CheR"/>
    <property type="match status" value="1"/>
</dbReference>
<evidence type="ECO:0000256" key="1">
    <source>
        <dbReference type="ARBA" id="ARBA00001541"/>
    </source>
</evidence>
<dbReference type="Gene3D" id="1.10.155.10">
    <property type="entry name" value="Chemotaxis receptor methyltransferase CheR, N-terminal domain"/>
    <property type="match status" value="1"/>
</dbReference>
<evidence type="ECO:0000256" key="3">
    <source>
        <dbReference type="ARBA" id="ARBA00022603"/>
    </source>
</evidence>
<dbReference type="EC" id="2.1.1.80" evidence="2"/>
<keyword evidence="3 7" id="KW-0489">Methyltransferase</keyword>
<evidence type="ECO:0000256" key="5">
    <source>
        <dbReference type="ARBA" id="ARBA00022691"/>
    </source>
</evidence>
<dbReference type="InterPro" id="IPR050903">
    <property type="entry name" value="Bact_Chemotaxis_MeTrfase"/>
</dbReference>
<dbReference type="EMBL" id="FNEV01000001">
    <property type="protein sequence ID" value="SDI98182.1"/>
    <property type="molecule type" value="Genomic_DNA"/>
</dbReference>
<evidence type="ECO:0000313" key="7">
    <source>
        <dbReference type="EMBL" id="SDI98182.1"/>
    </source>
</evidence>
<dbReference type="PANTHER" id="PTHR24422">
    <property type="entry name" value="CHEMOTAXIS PROTEIN METHYLTRANSFERASE"/>
    <property type="match status" value="1"/>
</dbReference>
<dbReference type="AlphaFoldDB" id="A0A1G8Q0A9"/>
<evidence type="ECO:0000256" key="4">
    <source>
        <dbReference type="ARBA" id="ARBA00022679"/>
    </source>
</evidence>
<dbReference type="RefSeq" id="WP_093191240.1">
    <property type="nucleotide sequence ID" value="NZ_FNEV01000001.1"/>
</dbReference>
<gene>
    <name evidence="7" type="ORF">SAMN04490247_0320</name>
</gene>
<dbReference type="GO" id="GO:0032259">
    <property type="term" value="P:methylation"/>
    <property type="evidence" value="ECO:0007669"/>
    <property type="project" value="UniProtKB-KW"/>
</dbReference>
<evidence type="ECO:0000256" key="2">
    <source>
        <dbReference type="ARBA" id="ARBA00012534"/>
    </source>
</evidence>
<dbReference type="Gene3D" id="3.40.50.150">
    <property type="entry name" value="Vaccinia Virus protein VP39"/>
    <property type="match status" value="1"/>
</dbReference>
<reference evidence="8" key="1">
    <citation type="submission" date="2016-10" db="EMBL/GenBank/DDBJ databases">
        <authorList>
            <person name="Varghese N."/>
            <person name="Submissions S."/>
        </authorList>
    </citation>
    <scope>NUCLEOTIDE SEQUENCE [LARGE SCALE GENOMIC DNA]</scope>
    <source>
        <strain evidence="8">DSM 4771</strain>
    </source>
</reference>
<dbReference type="Pfam" id="PF03705">
    <property type="entry name" value="CheR_N"/>
    <property type="match status" value="1"/>
</dbReference>
<proteinExistence type="predicted"/>
<sequence length="258" mass="30451">MKNDFEAFIESLDRKTGIDLSKYKEAQMKRRLTTLRDKRGFSTFQDYFRALDKEESLLNELLDRMTINVSEFYRNAKRWETLKEKVLPLFRSKNQKIRLWSAACSTGEEPYTLAILLEEAGMKNYEIIATDIDKKALEKAKRGVYPKRALREMPERLCQKHFDQSGDMYEVKQEIKEKVVFKHHNLLLDSYPSSCQLIICRNVLIYFTEETKASIYKGFNHSLVDDGILFVGSTEQIFTPQQYNFSVFDTFFYQKEQG</sequence>
<evidence type="ECO:0000259" key="6">
    <source>
        <dbReference type="PROSITE" id="PS50123"/>
    </source>
</evidence>
<dbReference type="Proteomes" id="UP000199225">
    <property type="component" value="Unassembled WGS sequence"/>
</dbReference>
<dbReference type="PRINTS" id="PR00996">
    <property type="entry name" value="CHERMTFRASE"/>
</dbReference>
<name>A0A1G8Q0A9_9BACI</name>
<dbReference type="InterPro" id="IPR000780">
    <property type="entry name" value="CheR_MeTrfase"/>
</dbReference>
<dbReference type="InterPro" id="IPR029063">
    <property type="entry name" value="SAM-dependent_MTases_sf"/>
</dbReference>